<dbReference type="AlphaFoldDB" id="A0AAN6NFL4"/>
<dbReference type="Gene3D" id="2.60.110.10">
    <property type="entry name" value="Thaumatin"/>
    <property type="match status" value="1"/>
</dbReference>
<proteinExistence type="predicted"/>
<feature type="region of interest" description="Disordered" evidence="1">
    <location>
        <begin position="25"/>
        <end position="49"/>
    </location>
</feature>
<name>A0AAN6NFL4_9PEZI</name>
<keyword evidence="5" id="KW-1185">Reference proteome</keyword>
<sequence>MATLDECLQIQAQYSILQAPTIPSSTTSANTTNVATGASPTKSKQLSTGGVSARVASTTNNTLTIALQNNTTSTNVWAYITGLDINNNNAVFMLESDGATGYYPTSPPNIQSPLAQNCHIQLGNPGTYRTVTVPQLAGGRIWFCRDNQLTFLLNPGPALVEPSVTNPSDPNYDFYWSFAEFTFNSFQVFANITYVDFVSLPVSLALQDETGATQLVPGIPSTGLDTVCSGLVAQHNTDGAGWDQLVVKSSSSGTGANLRALSPNSGIVMNRSLFNGYYQPYVNAVWAKYASTPLNLDTQGQWGVVTGVVGSDGTFSFGSVGSFPQPSAADIFSCSTGAFAAYPQNTDEMGNITARLAAAFNRSTLLIDADQPTGEQVGTYYQNAITNHYSRIVHAANPDGHGYAFPYDDVAPSDAANVAGTVASGNPSILAVSVGGPATIPAKKNRSEIPVRQMARSGGHASQQVGGRRSSRGARVRRGLFWEPVASFQTYPIHDVHDESEGLGVNVVEQEQEVDEKRVIEMRQVEEVQQQQQPRNEKVDLEQGLFTGKMEAEILGQQQQQQVLERPIRSLLPAGLIPSGLLAKVESVMERLAENPAYSYLKPALDNIARWVVALLSLSLRTVVSRVVMLFVLVCCSFLLGFFGRINGGN</sequence>
<organism evidence="4 5">
    <name type="scientific">Diplogelasinospora grovesii</name>
    <dbReference type="NCBI Taxonomy" id="303347"/>
    <lineage>
        <taxon>Eukaryota</taxon>
        <taxon>Fungi</taxon>
        <taxon>Dikarya</taxon>
        <taxon>Ascomycota</taxon>
        <taxon>Pezizomycotina</taxon>
        <taxon>Sordariomycetes</taxon>
        <taxon>Sordariomycetidae</taxon>
        <taxon>Sordariales</taxon>
        <taxon>Diplogelasinosporaceae</taxon>
        <taxon>Diplogelasinospora</taxon>
    </lineage>
</organism>
<feature type="domain" description="GH64" evidence="3">
    <location>
        <begin position="48"/>
        <end position="421"/>
    </location>
</feature>
<feature type="compositionally biased region" description="Polar residues" evidence="1">
    <location>
        <begin position="40"/>
        <end position="49"/>
    </location>
</feature>
<dbReference type="PANTHER" id="PTHR38165">
    <property type="match status" value="1"/>
</dbReference>
<accession>A0AAN6NFL4</accession>
<evidence type="ECO:0000259" key="3">
    <source>
        <dbReference type="PROSITE" id="PS52006"/>
    </source>
</evidence>
<comment type="caution">
    <text evidence="4">The sequence shown here is derived from an EMBL/GenBank/DDBJ whole genome shotgun (WGS) entry which is preliminary data.</text>
</comment>
<protein>
    <recommendedName>
        <fullName evidence="3">GH64 domain-containing protein</fullName>
    </recommendedName>
</protein>
<keyword evidence="2" id="KW-1133">Transmembrane helix</keyword>
<dbReference type="PROSITE" id="PS52006">
    <property type="entry name" value="GH64"/>
    <property type="match status" value="1"/>
</dbReference>
<feature type="transmembrane region" description="Helical" evidence="2">
    <location>
        <begin position="623"/>
        <end position="643"/>
    </location>
</feature>
<dbReference type="InterPro" id="IPR037176">
    <property type="entry name" value="Osmotin/thaumatin-like_sf"/>
</dbReference>
<dbReference type="Pfam" id="PF16483">
    <property type="entry name" value="Glyco_hydro_64"/>
    <property type="match status" value="1"/>
</dbReference>
<dbReference type="InterPro" id="IPR037398">
    <property type="entry name" value="Glyco_hydro_64_fam"/>
</dbReference>
<keyword evidence="2" id="KW-0812">Transmembrane</keyword>
<dbReference type="PANTHER" id="PTHR38165:SF1">
    <property type="entry name" value="GLUCANASE B"/>
    <property type="match status" value="1"/>
</dbReference>
<reference evidence="5" key="1">
    <citation type="journal article" date="2023" name="Mol. Phylogenet. Evol.">
        <title>Genome-scale phylogeny and comparative genomics of the fungal order Sordariales.</title>
        <authorList>
            <person name="Hensen N."/>
            <person name="Bonometti L."/>
            <person name="Westerberg I."/>
            <person name="Brannstrom I.O."/>
            <person name="Guillou S."/>
            <person name="Cros-Aarteil S."/>
            <person name="Calhoun S."/>
            <person name="Haridas S."/>
            <person name="Kuo A."/>
            <person name="Mondo S."/>
            <person name="Pangilinan J."/>
            <person name="Riley R."/>
            <person name="LaButti K."/>
            <person name="Andreopoulos B."/>
            <person name="Lipzen A."/>
            <person name="Chen C."/>
            <person name="Yan M."/>
            <person name="Daum C."/>
            <person name="Ng V."/>
            <person name="Clum A."/>
            <person name="Steindorff A."/>
            <person name="Ohm R.A."/>
            <person name="Martin F."/>
            <person name="Silar P."/>
            <person name="Natvig D.O."/>
            <person name="Lalanne C."/>
            <person name="Gautier V."/>
            <person name="Ament-Velasquez S.L."/>
            <person name="Kruys A."/>
            <person name="Hutchinson M.I."/>
            <person name="Powell A.J."/>
            <person name="Barry K."/>
            <person name="Miller A.N."/>
            <person name="Grigoriev I.V."/>
            <person name="Debuchy R."/>
            <person name="Gladieux P."/>
            <person name="Hiltunen Thoren M."/>
            <person name="Johannesson H."/>
        </authorList>
    </citation>
    <scope>NUCLEOTIDE SEQUENCE [LARGE SCALE GENOMIC DNA]</scope>
    <source>
        <strain evidence="5">CBS 340.73</strain>
    </source>
</reference>
<dbReference type="CDD" id="cd09220">
    <property type="entry name" value="GH64-GluB-like"/>
    <property type="match status" value="1"/>
</dbReference>
<evidence type="ECO:0000256" key="1">
    <source>
        <dbReference type="SAM" id="MobiDB-lite"/>
    </source>
</evidence>
<keyword evidence="2" id="KW-0472">Membrane</keyword>
<evidence type="ECO:0000313" key="4">
    <source>
        <dbReference type="EMBL" id="KAK3944595.1"/>
    </source>
</evidence>
<feature type="compositionally biased region" description="Low complexity" evidence="1">
    <location>
        <begin position="25"/>
        <end position="39"/>
    </location>
</feature>
<dbReference type="EMBL" id="MU853758">
    <property type="protein sequence ID" value="KAK3944595.1"/>
    <property type="molecule type" value="Genomic_DNA"/>
</dbReference>
<dbReference type="Gene3D" id="3.30.920.50">
    <property type="entry name" value="Beta-1,3-glucanase, C-terminal domain"/>
    <property type="match status" value="1"/>
</dbReference>
<dbReference type="InterPro" id="IPR032477">
    <property type="entry name" value="Glyco_hydro_64"/>
</dbReference>
<dbReference type="Proteomes" id="UP001303473">
    <property type="component" value="Unassembled WGS sequence"/>
</dbReference>
<evidence type="ECO:0000313" key="5">
    <source>
        <dbReference type="Proteomes" id="UP001303473"/>
    </source>
</evidence>
<evidence type="ECO:0000256" key="2">
    <source>
        <dbReference type="SAM" id="Phobius"/>
    </source>
</evidence>
<gene>
    <name evidence="4" type="ORF">QBC46DRAFT_438930</name>
</gene>
<dbReference type="InterPro" id="IPR042517">
    <property type="entry name" value="Glyco_hydro_64_N_2"/>
</dbReference>
<feature type="region of interest" description="Disordered" evidence="1">
    <location>
        <begin position="453"/>
        <end position="473"/>
    </location>
</feature>